<dbReference type="AlphaFoldDB" id="A0A3L6FL27"/>
<dbReference type="GO" id="GO:0046488">
    <property type="term" value="P:phosphatidylinositol metabolic process"/>
    <property type="evidence" value="ECO:0007669"/>
    <property type="project" value="UniProtKB-UniRule"/>
</dbReference>
<dbReference type="Gene3D" id="3.30.800.10">
    <property type="entry name" value="Phosphatidylinositol Phosphate Kinase II Beta"/>
    <property type="match status" value="1"/>
</dbReference>
<dbReference type="Pfam" id="PF05175">
    <property type="entry name" value="MTS"/>
    <property type="match status" value="1"/>
</dbReference>
<dbReference type="GO" id="GO:0052742">
    <property type="term" value="F:phosphatidylinositol kinase activity"/>
    <property type="evidence" value="ECO:0007669"/>
    <property type="project" value="InterPro"/>
</dbReference>
<dbReference type="CDD" id="cd02440">
    <property type="entry name" value="AdoMet_MTases"/>
    <property type="match status" value="1"/>
</dbReference>
<dbReference type="Gene3D" id="3.40.50.150">
    <property type="entry name" value="Vaccinia Virus protein VP39"/>
    <property type="match status" value="1"/>
</dbReference>
<dbReference type="GO" id="GO:0008757">
    <property type="term" value="F:S-adenosylmethionine-dependent methyltransferase activity"/>
    <property type="evidence" value="ECO:0007669"/>
    <property type="project" value="UniProtKB-ARBA"/>
</dbReference>
<evidence type="ECO:0000256" key="7">
    <source>
        <dbReference type="PROSITE-ProRule" id="PRU00781"/>
    </source>
</evidence>
<name>A0A3L6FL27_MAIZE</name>
<evidence type="ECO:0000256" key="5">
    <source>
        <dbReference type="ARBA" id="ARBA00022691"/>
    </source>
</evidence>
<dbReference type="InterPro" id="IPR007848">
    <property type="entry name" value="Small_mtfrase_dom"/>
</dbReference>
<dbReference type="InterPro" id="IPR015421">
    <property type="entry name" value="PyrdxlP-dep_Trfase_major"/>
</dbReference>
<dbReference type="InterPro" id="IPR052190">
    <property type="entry name" value="Euk-Arch_PrmC-MTase"/>
</dbReference>
<dbReference type="PROSITE" id="PS00092">
    <property type="entry name" value="N6_MTASE"/>
    <property type="match status" value="1"/>
</dbReference>
<evidence type="ECO:0000256" key="6">
    <source>
        <dbReference type="ARBA" id="ARBA00023242"/>
    </source>
</evidence>
<evidence type="ECO:0000256" key="4">
    <source>
        <dbReference type="ARBA" id="ARBA00022679"/>
    </source>
</evidence>
<dbReference type="InterPro" id="IPR002498">
    <property type="entry name" value="PInositol-4-P-4/5-kinase_core"/>
</dbReference>
<dbReference type="InterPro" id="IPR002052">
    <property type="entry name" value="DNA_methylase_N6_adenine_CS"/>
</dbReference>
<keyword evidence="7" id="KW-0547">Nucleotide-binding</keyword>
<dbReference type="GO" id="GO:0005634">
    <property type="term" value="C:nucleus"/>
    <property type="evidence" value="ECO:0007669"/>
    <property type="project" value="UniProtKB-SubCell"/>
</dbReference>
<keyword evidence="6" id="KW-0539">Nucleus</keyword>
<keyword evidence="7" id="KW-0067">ATP-binding</keyword>
<dbReference type="ExpressionAtlas" id="A0A3L6FL27">
    <property type="expression patterns" value="baseline"/>
</dbReference>
<keyword evidence="7" id="KW-0418">Kinase</keyword>
<evidence type="ECO:0000313" key="9">
    <source>
        <dbReference type="EMBL" id="PWZ33922.1"/>
    </source>
</evidence>
<feature type="domain" description="PIPK" evidence="8">
    <location>
        <begin position="345"/>
        <end position="531"/>
    </location>
</feature>
<dbReference type="InterPro" id="IPR027484">
    <property type="entry name" value="PInositol-4-P-5-kinase_N"/>
</dbReference>
<dbReference type="PROSITE" id="PS51455">
    <property type="entry name" value="PIPK"/>
    <property type="match status" value="1"/>
</dbReference>
<dbReference type="EMBL" id="NCVQ01000004">
    <property type="protein sequence ID" value="PWZ33922.1"/>
    <property type="molecule type" value="Genomic_DNA"/>
</dbReference>
<evidence type="ECO:0000256" key="3">
    <source>
        <dbReference type="ARBA" id="ARBA00022603"/>
    </source>
</evidence>
<sequence length="531" mass="59362">MECSPPRHSWRLPRSPSPRPRRLAVLVGAGDGCGVLRGGGLRGVPAGGEPRRLRHHRRCRPHVRLRRREAGPIAGPHPHLCDYVTTIKRFLQVLWAIGALGSVGTYLVAARPLDEGLVQYVVDHPAVLWFVGPTFVVLTGLVFKEGPLQQSTIEDSGFFYFNTHEWYTIFGADSPAIQENKVATMQYISGTGSLRVGSEFLARYHERGKIDMCKLYLFKESLCYFYDKSLFLKASSGRTLITAQIPLVASHPDVHEPCDDSFALVDALLSDKAQLLTLQPRLCMEVGFGSGYVITSLAIMLRQLGSGAQYLATDINQHAAETTQATLEAHGVHADVIVTDIMSGLDKRLAGMVDVAVVNPPYVPTHVEEVVCRGIAASWAVGLNGRQVIDRILPAMREMLSERGWLYMVALEDNDPSDICHLMSEMGNLREMFQIDAADYMMSICGDDSLKELSSPGKSGSIFYLSQDERFVIKTLRKTELKILLKLLPKYYNHVRAYDNTLITIFFWRPQDYSERRKKGSLCCDEKYVLH</sequence>
<dbReference type="SMART" id="SM00330">
    <property type="entry name" value="PIPKc"/>
    <property type="match status" value="1"/>
</dbReference>
<protein>
    <submittedName>
        <fullName evidence="9">HemK methyltransferase family member 2</fullName>
    </submittedName>
</protein>
<dbReference type="InterPro" id="IPR029063">
    <property type="entry name" value="SAM-dependent_MTases_sf"/>
</dbReference>
<dbReference type="Pfam" id="PF10063">
    <property type="entry name" value="DUF2301"/>
    <property type="match status" value="1"/>
</dbReference>
<comment type="caution">
    <text evidence="9">The sequence shown here is derived from an EMBL/GenBank/DDBJ whole genome shotgun (WGS) entry which is preliminary data.</text>
</comment>
<evidence type="ECO:0000256" key="2">
    <source>
        <dbReference type="ARBA" id="ARBA00006149"/>
    </source>
</evidence>
<dbReference type="GO" id="GO:0005524">
    <property type="term" value="F:ATP binding"/>
    <property type="evidence" value="ECO:0007669"/>
    <property type="project" value="UniProtKB-UniRule"/>
</dbReference>
<evidence type="ECO:0000259" key="8">
    <source>
        <dbReference type="PROSITE" id="PS51455"/>
    </source>
</evidence>
<keyword evidence="4 7" id="KW-0808">Transferase</keyword>
<keyword evidence="5" id="KW-0949">S-adenosyl-L-methionine</keyword>
<reference evidence="9" key="1">
    <citation type="journal article" date="2018" name="Nat. Genet.">
        <title>Extensive intraspecific gene order and gene structural variations between Mo17 and other maize genomes.</title>
        <authorList>
            <person name="Sun S."/>
            <person name="Zhou Y."/>
            <person name="Chen J."/>
            <person name="Shi J."/>
            <person name="Zhao H."/>
            <person name="Zhao H."/>
            <person name="Song W."/>
            <person name="Zhang M."/>
            <person name="Cui Y."/>
            <person name="Dong X."/>
            <person name="Liu H."/>
            <person name="Ma X."/>
            <person name="Jiao Y."/>
            <person name="Wang B."/>
            <person name="Wei X."/>
            <person name="Stein J.C."/>
            <person name="Glaubitz J.C."/>
            <person name="Lu F."/>
            <person name="Yu G."/>
            <person name="Liang C."/>
            <person name="Fengler K."/>
            <person name="Li B."/>
            <person name="Rafalski A."/>
            <person name="Schnable P.S."/>
            <person name="Ware D.H."/>
            <person name="Buckler E.S."/>
            <person name="Lai J."/>
        </authorList>
    </citation>
    <scope>NUCLEOTIDE SEQUENCE [LARGE SCALE GENOMIC DNA]</scope>
    <source>
        <tissue evidence="9">Seedling</tissue>
    </source>
</reference>
<dbReference type="GO" id="GO:0032259">
    <property type="term" value="P:methylation"/>
    <property type="evidence" value="ECO:0007669"/>
    <property type="project" value="UniProtKB-KW"/>
</dbReference>
<comment type="subcellular location">
    <subcellularLocation>
        <location evidence="1">Nucleus</location>
    </subcellularLocation>
</comment>
<dbReference type="PANTHER" id="PTHR45875">
    <property type="entry name" value="METHYLTRANSFERASE N6AMT1"/>
    <property type="match status" value="1"/>
</dbReference>
<evidence type="ECO:0000256" key="1">
    <source>
        <dbReference type="ARBA" id="ARBA00004123"/>
    </source>
</evidence>
<dbReference type="PANTHER" id="PTHR45875:SF1">
    <property type="entry name" value="METHYLTRANSFERASE N6AMT1"/>
    <property type="match status" value="1"/>
</dbReference>
<dbReference type="Proteomes" id="UP000251960">
    <property type="component" value="Chromosome 3"/>
</dbReference>
<keyword evidence="3 9" id="KW-0489">Methyltransferase</keyword>
<proteinExistence type="inferred from homology"/>
<dbReference type="Pfam" id="PF01504">
    <property type="entry name" value="PIP5K"/>
    <property type="match status" value="1"/>
</dbReference>
<accession>A0A3L6FL27</accession>
<dbReference type="Gene3D" id="3.40.640.10">
    <property type="entry name" value="Type I PLP-dependent aspartate aminotransferase-like (Major domain)"/>
    <property type="match status" value="1"/>
</dbReference>
<dbReference type="SUPFAM" id="SSF56104">
    <property type="entry name" value="SAICAR synthase-like"/>
    <property type="match status" value="1"/>
</dbReference>
<dbReference type="GO" id="GO:0003676">
    <property type="term" value="F:nucleic acid binding"/>
    <property type="evidence" value="ECO:0007669"/>
    <property type="project" value="InterPro"/>
</dbReference>
<comment type="similarity">
    <text evidence="2">Belongs to the eukaryotic/archaeal PrmC-related family.</text>
</comment>
<organism evidence="9">
    <name type="scientific">Zea mays</name>
    <name type="common">Maize</name>
    <dbReference type="NCBI Taxonomy" id="4577"/>
    <lineage>
        <taxon>Eukaryota</taxon>
        <taxon>Viridiplantae</taxon>
        <taxon>Streptophyta</taxon>
        <taxon>Embryophyta</taxon>
        <taxon>Tracheophyta</taxon>
        <taxon>Spermatophyta</taxon>
        <taxon>Magnoliopsida</taxon>
        <taxon>Liliopsida</taxon>
        <taxon>Poales</taxon>
        <taxon>Poaceae</taxon>
        <taxon>PACMAD clade</taxon>
        <taxon>Panicoideae</taxon>
        <taxon>Andropogonodae</taxon>
        <taxon>Andropogoneae</taxon>
        <taxon>Tripsacinae</taxon>
        <taxon>Zea</taxon>
    </lineage>
</organism>
<dbReference type="SUPFAM" id="SSF53335">
    <property type="entry name" value="S-adenosyl-L-methionine-dependent methyltransferases"/>
    <property type="match status" value="1"/>
</dbReference>
<gene>
    <name evidence="9" type="primary">N6AMT1_0</name>
    <name evidence="9" type="ORF">Zm00014a_037051</name>
</gene>
<dbReference type="FunFam" id="3.40.50.150:FF:000077">
    <property type="entry name" value="HemK methyltransferase family member 2"/>
    <property type="match status" value="1"/>
</dbReference>
<dbReference type="InterPro" id="IPR019275">
    <property type="entry name" value="DUF2301"/>
</dbReference>